<dbReference type="OrthoDB" id="6348692at2759"/>
<proteinExistence type="predicted"/>
<evidence type="ECO:0000313" key="3">
    <source>
        <dbReference type="EMBL" id="CAH0104174.1"/>
    </source>
</evidence>
<feature type="compositionally biased region" description="Low complexity" evidence="1">
    <location>
        <begin position="85"/>
        <end position="100"/>
    </location>
</feature>
<keyword evidence="2" id="KW-0732">Signal</keyword>
<feature type="compositionally biased region" description="Polar residues" evidence="1">
    <location>
        <begin position="71"/>
        <end position="84"/>
    </location>
</feature>
<evidence type="ECO:0000313" key="4">
    <source>
        <dbReference type="Proteomes" id="UP000789390"/>
    </source>
</evidence>
<protein>
    <submittedName>
        <fullName evidence="3">Uncharacterized protein</fullName>
    </submittedName>
</protein>
<dbReference type="EMBL" id="CAKKLH010000125">
    <property type="protein sequence ID" value="CAH0104174.1"/>
    <property type="molecule type" value="Genomic_DNA"/>
</dbReference>
<dbReference type="AlphaFoldDB" id="A0A8J2RSQ9"/>
<comment type="caution">
    <text evidence="3">The sequence shown here is derived from an EMBL/GenBank/DDBJ whole genome shotgun (WGS) entry which is preliminary data.</text>
</comment>
<reference evidence="3" key="1">
    <citation type="submission" date="2021-11" db="EMBL/GenBank/DDBJ databases">
        <authorList>
            <person name="Schell T."/>
        </authorList>
    </citation>
    <scope>NUCLEOTIDE SEQUENCE</scope>
    <source>
        <strain evidence="3">M5</strain>
    </source>
</reference>
<feature type="region of interest" description="Disordered" evidence="1">
    <location>
        <begin position="33"/>
        <end position="110"/>
    </location>
</feature>
<dbReference type="Proteomes" id="UP000789390">
    <property type="component" value="Unassembled WGS sequence"/>
</dbReference>
<accession>A0A8J2RSQ9</accession>
<feature type="region of interest" description="Disordered" evidence="1">
    <location>
        <begin position="132"/>
        <end position="153"/>
    </location>
</feature>
<evidence type="ECO:0000256" key="2">
    <source>
        <dbReference type="SAM" id="SignalP"/>
    </source>
</evidence>
<evidence type="ECO:0000256" key="1">
    <source>
        <dbReference type="SAM" id="MobiDB-lite"/>
    </source>
</evidence>
<name>A0A8J2RSQ9_9CRUS</name>
<feature type="chain" id="PRO_5035263716" evidence="2">
    <location>
        <begin position="26"/>
        <end position="210"/>
    </location>
</feature>
<organism evidence="3 4">
    <name type="scientific">Daphnia galeata</name>
    <dbReference type="NCBI Taxonomy" id="27404"/>
    <lineage>
        <taxon>Eukaryota</taxon>
        <taxon>Metazoa</taxon>
        <taxon>Ecdysozoa</taxon>
        <taxon>Arthropoda</taxon>
        <taxon>Crustacea</taxon>
        <taxon>Branchiopoda</taxon>
        <taxon>Diplostraca</taxon>
        <taxon>Cladocera</taxon>
        <taxon>Anomopoda</taxon>
        <taxon>Daphniidae</taxon>
        <taxon>Daphnia</taxon>
    </lineage>
</organism>
<gene>
    <name evidence="3" type="ORF">DGAL_LOCUS6888</name>
</gene>
<keyword evidence="4" id="KW-1185">Reference proteome</keyword>
<feature type="signal peptide" evidence="2">
    <location>
        <begin position="1"/>
        <end position="25"/>
    </location>
</feature>
<sequence length="210" mass="23056">MNLLNLKSCSRCLVLLHLILSISWAHPIHPVNPTEMSDPSDQVALPDSSQTAEQASEDPYYDFPKIDPSPAETSEQHSAPSITQSSPENAPPSSYAAAAPAEHDQQTVQQETAEVDDPLYNFLKNILPQVATQHDKQATEPELPTVPATSSDPVNPSYPAAEHVETTPQKFLDEGFFLNISPPPKPRSLGFPQITNTRENVIQQNNWSIV</sequence>